<evidence type="ECO:0000313" key="2">
    <source>
        <dbReference type="EMBL" id="KAL1517861.1"/>
    </source>
</evidence>
<dbReference type="EMBL" id="JBDJPC010000001">
    <property type="protein sequence ID" value="KAL1517861.1"/>
    <property type="molecule type" value="Genomic_DNA"/>
</dbReference>
<protein>
    <recommendedName>
        <fullName evidence="4">Transmembrane protein</fullName>
    </recommendedName>
</protein>
<evidence type="ECO:0008006" key="4">
    <source>
        <dbReference type="Google" id="ProtNLM"/>
    </source>
</evidence>
<evidence type="ECO:0000256" key="1">
    <source>
        <dbReference type="SAM" id="Phobius"/>
    </source>
</evidence>
<keyword evidence="1" id="KW-0472">Membrane</keyword>
<accession>A0ABD1FEZ5</accession>
<keyword evidence="1" id="KW-1133">Transmembrane helix</keyword>
<reference evidence="2 3" key="1">
    <citation type="submission" date="2024-05" db="EMBL/GenBank/DDBJ databases">
        <title>Genetic variation in Jamaican populations of the coffee berry borer (Hypothenemus hampei).</title>
        <authorList>
            <person name="Errbii M."/>
            <person name="Myrie A."/>
        </authorList>
    </citation>
    <scope>NUCLEOTIDE SEQUENCE [LARGE SCALE GENOMIC DNA]</scope>
    <source>
        <strain evidence="2">JA-Hopewell-2020-01-JO</strain>
        <tissue evidence="2">Whole body</tissue>
    </source>
</reference>
<name>A0ABD1FEZ5_HYPHA</name>
<sequence>MVELDESKENFIVDMEDVEVQLREEERRRTGRYLAIMVVLFLIGIALYQIMSHVATSASAWISAAVIMFLYLLWLWYAAYRRKRKQKNEDLKVEKEITTVLGNQNNLKSMGVEGHENMMFSNSEDEIIKKNVGKARNKIVLKKCNSMECCRTIYENSFDDSCGIFIRTYSVG</sequence>
<dbReference type="Proteomes" id="UP001566132">
    <property type="component" value="Unassembled WGS sequence"/>
</dbReference>
<evidence type="ECO:0000313" key="3">
    <source>
        <dbReference type="Proteomes" id="UP001566132"/>
    </source>
</evidence>
<keyword evidence="3" id="KW-1185">Reference proteome</keyword>
<proteinExistence type="predicted"/>
<comment type="caution">
    <text evidence="2">The sequence shown here is derived from an EMBL/GenBank/DDBJ whole genome shotgun (WGS) entry which is preliminary data.</text>
</comment>
<keyword evidence="1" id="KW-0812">Transmembrane</keyword>
<dbReference type="AlphaFoldDB" id="A0ABD1FEZ5"/>
<feature type="transmembrane region" description="Helical" evidence="1">
    <location>
        <begin position="58"/>
        <end position="77"/>
    </location>
</feature>
<organism evidence="2 3">
    <name type="scientific">Hypothenemus hampei</name>
    <name type="common">Coffee berry borer</name>
    <dbReference type="NCBI Taxonomy" id="57062"/>
    <lineage>
        <taxon>Eukaryota</taxon>
        <taxon>Metazoa</taxon>
        <taxon>Ecdysozoa</taxon>
        <taxon>Arthropoda</taxon>
        <taxon>Hexapoda</taxon>
        <taxon>Insecta</taxon>
        <taxon>Pterygota</taxon>
        <taxon>Neoptera</taxon>
        <taxon>Endopterygota</taxon>
        <taxon>Coleoptera</taxon>
        <taxon>Polyphaga</taxon>
        <taxon>Cucujiformia</taxon>
        <taxon>Curculionidae</taxon>
        <taxon>Scolytinae</taxon>
        <taxon>Hypothenemus</taxon>
    </lineage>
</organism>
<gene>
    <name evidence="2" type="ORF">ABEB36_001569</name>
</gene>
<feature type="transmembrane region" description="Helical" evidence="1">
    <location>
        <begin position="33"/>
        <end position="52"/>
    </location>
</feature>